<keyword evidence="3" id="KW-1185">Reference proteome</keyword>
<dbReference type="Proteomes" id="UP000267250">
    <property type="component" value="Chromosome"/>
</dbReference>
<evidence type="ECO:0000259" key="1">
    <source>
        <dbReference type="SMART" id="SM01321"/>
    </source>
</evidence>
<dbReference type="GO" id="GO:0004803">
    <property type="term" value="F:transposase activity"/>
    <property type="evidence" value="ECO:0007669"/>
    <property type="project" value="InterPro"/>
</dbReference>
<organism evidence="2 3">
    <name type="scientific">Anoxybacter fermentans</name>
    <dbReference type="NCBI Taxonomy" id="1323375"/>
    <lineage>
        <taxon>Bacteria</taxon>
        <taxon>Bacillati</taxon>
        <taxon>Bacillota</taxon>
        <taxon>Clostridia</taxon>
        <taxon>Halanaerobiales</taxon>
        <taxon>Anoxybacter</taxon>
    </lineage>
</organism>
<reference evidence="2 3" key="1">
    <citation type="submission" date="2016-07" db="EMBL/GenBank/DDBJ databases">
        <title>Genome and transcriptome analysis of iron-reducing fermentative bacteria Anoxybacter fermentans.</title>
        <authorList>
            <person name="Zeng X."/>
            <person name="Shao Z."/>
        </authorList>
    </citation>
    <scope>NUCLEOTIDE SEQUENCE [LARGE SCALE GENOMIC DNA]</scope>
    <source>
        <strain evidence="2 3">DY22613</strain>
    </source>
</reference>
<dbReference type="Gene3D" id="3.30.70.1290">
    <property type="entry name" value="Transposase IS200-like"/>
    <property type="match status" value="1"/>
</dbReference>
<dbReference type="SMART" id="SM01321">
    <property type="entry name" value="Y1_Tnp"/>
    <property type="match status" value="1"/>
</dbReference>
<proteinExistence type="predicted"/>
<evidence type="ECO:0000313" key="3">
    <source>
        <dbReference type="Proteomes" id="UP000267250"/>
    </source>
</evidence>
<dbReference type="EMBL" id="CP016379">
    <property type="protein sequence ID" value="AZR72487.1"/>
    <property type="molecule type" value="Genomic_DNA"/>
</dbReference>
<dbReference type="SUPFAM" id="SSF143422">
    <property type="entry name" value="Transposase IS200-like"/>
    <property type="match status" value="1"/>
</dbReference>
<evidence type="ECO:0000313" key="2">
    <source>
        <dbReference type="EMBL" id="AZR72487.1"/>
    </source>
</evidence>
<dbReference type="PANTHER" id="PTHR33360:SF2">
    <property type="entry name" value="TRANSPOSASE FOR INSERTION SEQUENCE ELEMENT IS200"/>
    <property type="match status" value="1"/>
</dbReference>
<dbReference type="PANTHER" id="PTHR33360">
    <property type="entry name" value="TRANSPOSASE FOR INSERTION SEQUENCE ELEMENT IS200"/>
    <property type="match status" value="1"/>
</dbReference>
<accession>A0A3Q9HP54</accession>
<dbReference type="Pfam" id="PF01797">
    <property type="entry name" value="Y1_Tnp"/>
    <property type="match status" value="1"/>
</dbReference>
<feature type="domain" description="Transposase IS200-like" evidence="1">
    <location>
        <begin position="1"/>
        <end position="72"/>
    </location>
</feature>
<dbReference type="GO" id="GO:0003677">
    <property type="term" value="F:DNA binding"/>
    <property type="evidence" value="ECO:0007669"/>
    <property type="project" value="InterPro"/>
</dbReference>
<dbReference type="KEGG" id="aft:BBF96_03280"/>
<sequence>MYQTAYHIVWIPKYRRKILVGDVREFTIKTLHQIAEDKGFEILALEVCPDHIHLFVSIPPAVSISQAVKCFS</sequence>
<dbReference type="AlphaFoldDB" id="A0A3Q9HP54"/>
<dbReference type="InterPro" id="IPR002686">
    <property type="entry name" value="Transposase_17"/>
</dbReference>
<protein>
    <recommendedName>
        <fullName evidence="1">Transposase IS200-like domain-containing protein</fullName>
    </recommendedName>
</protein>
<gene>
    <name evidence="2" type="ORF">BBF96_03280</name>
</gene>
<name>A0A3Q9HP54_9FIRM</name>
<dbReference type="InterPro" id="IPR036515">
    <property type="entry name" value="Transposase_17_sf"/>
</dbReference>
<dbReference type="NCBIfam" id="NF033573">
    <property type="entry name" value="transpos_IS200"/>
    <property type="match status" value="1"/>
</dbReference>
<dbReference type="GO" id="GO:0006313">
    <property type="term" value="P:DNA transposition"/>
    <property type="evidence" value="ECO:0007669"/>
    <property type="project" value="InterPro"/>
</dbReference>